<proteinExistence type="predicted"/>
<sequence length="171" mass="19288">MSEEIRIYVADLAAYNNGKLHGVWINACDDLDAIKAKINEMLSASHEGFAEEYAIHDYEGFGGYALNEYEGIETAHDIACFIAEYPGFGGELLNNFGGNLEDARIAAEENYCGCYKSLADYAQELTEETTQIPENLSYYIDYERMGRDIEMSGDIFTIKAGYETVHIFWNH</sequence>
<dbReference type="Proteomes" id="UP000181998">
    <property type="component" value="Unassembled WGS sequence"/>
</dbReference>
<dbReference type="EMBL" id="FOFX01000011">
    <property type="protein sequence ID" value="SEP93211.1"/>
    <property type="molecule type" value="Genomic_DNA"/>
</dbReference>
<dbReference type="Pfam" id="PF07275">
    <property type="entry name" value="ArdA"/>
    <property type="match status" value="1"/>
</dbReference>
<gene>
    <name evidence="1" type="ORF">SAMN05421510_101113</name>
</gene>
<evidence type="ECO:0000313" key="1">
    <source>
        <dbReference type="EMBL" id="SEP93211.1"/>
    </source>
</evidence>
<dbReference type="InterPro" id="IPR009899">
    <property type="entry name" value="ArdA"/>
</dbReference>
<dbReference type="Gene3D" id="1.10.10.1190">
    <property type="entry name" value="Antirestriction protein ArdA, domain 3"/>
    <property type="match status" value="1"/>
</dbReference>
<dbReference type="Gene3D" id="3.10.20.480">
    <property type="entry name" value="Antirestriction protein ArdA, domain 1"/>
    <property type="match status" value="1"/>
</dbReference>
<name>A0A1H9BWW0_9PROT</name>
<dbReference type="InterPro" id="IPR041893">
    <property type="entry name" value="ArdA_dom3"/>
</dbReference>
<reference evidence="1 2" key="1">
    <citation type="submission" date="2016-10" db="EMBL/GenBank/DDBJ databases">
        <authorList>
            <person name="de Groot N.N."/>
        </authorList>
    </citation>
    <scope>NUCLEOTIDE SEQUENCE [LARGE SCALE GENOMIC DNA]</scope>
    <source>
        <strain evidence="1 2">Nm9</strain>
    </source>
</reference>
<dbReference type="OrthoDB" id="944647at2"/>
<dbReference type="InterPro" id="IPR041895">
    <property type="entry name" value="ArdA_dom1"/>
</dbReference>
<evidence type="ECO:0000313" key="2">
    <source>
        <dbReference type="Proteomes" id="UP000181998"/>
    </source>
</evidence>
<protein>
    <submittedName>
        <fullName evidence="1">Antirestriction protein</fullName>
    </submittedName>
</protein>
<dbReference type="RefSeq" id="WP_074720128.1">
    <property type="nucleotide sequence ID" value="NZ_FOFX01000011.1"/>
</dbReference>
<dbReference type="AlphaFoldDB" id="A0A1H9BWW0"/>
<accession>A0A1H9BWW0</accession>
<organism evidence="1 2">
    <name type="scientific">Nitrosomonas ureae</name>
    <dbReference type="NCBI Taxonomy" id="44577"/>
    <lineage>
        <taxon>Bacteria</taxon>
        <taxon>Pseudomonadati</taxon>
        <taxon>Pseudomonadota</taxon>
        <taxon>Betaproteobacteria</taxon>
        <taxon>Nitrosomonadales</taxon>
        <taxon>Nitrosomonadaceae</taxon>
        <taxon>Nitrosomonas</taxon>
    </lineage>
</organism>